<evidence type="ECO:0000313" key="1">
    <source>
        <dbReference type="EMBL" id="CAB4280026.1"/>
    </source>
</evidence>
<organism evidence="1 2">
    <name type="scientific">Prunus armeniaca</name>
    <name type="common">Apricot</name>
    <name type="synonym">Armeniaca vulgaris</name>
    <dbReference type="NCBI Taxonomy" id="36596"/>
    <lineage>
        <taxon>Eukaryota</taxon>
        <taxon>Viridiplantae</taxon>
        <taxon>Streptophyta</taxon>
        <taxon>Embryophyta</taxon>
        <taxon>Tracheophyta</taxon>
        <taxon>Spermatophyta</taxon>
        <taxon>Magnoliopsida</taxon>
        <taxon>eudicotyledons</taxon>
        <taxon>Gunneridae</taxon>
        <taxon>Pentapetalae</taxon>
        <taxon>rosids</taxon>
        <taxon>fabids</taxon>
        <taxon>Rosales</taxon>
        <taxon>Rosaceae</taxon>
        <taxon>Amygdaloideae</taxon>
        <taxon>Amygdaleae</taxon>
        <taxon>Prunus</taxon>
    </lineage>
</organism>
<evidence type="ECO:0008006" key="3">
    <source>
        <dbReference type="Google" id="ProtNLM"/>
    </source>
</evidence>
<accession>A0A6J5UTQ5</accession>
<protein>
    <recommendedName>
        <fullName evidence="3">Protein FAR1-RELATED SEQUENCE</fullName>
    </recommendedName>
</protein>
<sequence length="111" mass="12806">MAMKQSNNIWIRRRQCSCGDWKCYIHYEVDDLGSVSSQHVKSETTPSSSSSEAVFTPYVGQIFKTDDDAFEYYSNFARKNGQDLINQEKRPTWSILGRENQYDADAMQSCI</sequence>
<dbReference type="AlphaFoldDB" id="A0A6J5UTQ5"/>
<gene>
    <name evidence="1" type="ORF">CURHAP_LOCUS32743</name>
</gene>
<proteinExistence type="predicted"/>
<evidence type="ECO:0000313" key="2">
    <source>
        <dbReference type="Proteomes" id="UP000507222"/>
    </source>
</evidence>
<reference evidence="1 2" key="1">
    <citation type="submission" date="2020-05" db="EMBL/GenBank/DDBJ databases">
        <authorList>
            <person name="Campoy J."/>
            <person name="Schneeberger K."/>
            <person name="Spophaly S."/>
        </authorList>
    </citation>
    <scope>NUCLEOTIDE SEQUENCE [LARGE SCALE GENOMIC DNA]</scope>
    <source>
        <strain evidence="1">PruArmRojPasFocal</strain>
    </source>
</reference>
<dbReference type="Proteomes" id="UP000507222">
    <property type="component" value="Unassembled WGS sequence"/>
</dbReference>
<name>A0A6J5UTQ5_PRUAR</name>
<dbReference type="EMBL" id="CAEKDK010000005">
    <property type="protein sequence ID" value="CAB4280026.1"/>
    <property type="molecule type" value="Genomic_DNA"/>
</dbReference>